<dbReference type="RefSeq" id="WP_147332785.1">
    <property type="nucleotide sequence ID" value="NZ_CP011509.1"/>
</dbReference>
<dbReference type="EMBL" id="QUMU01000003">
    <property type="protein sequence ID" value="REG34264.1"/>
    <property type="molecule type" value="Genomic_DNA"/>
</dbReference>
<organism evidence="1 2">
    <name type="scientific">Archangium gephyra</name>
    <dbReference type="NCBI Taxonomy" id="48"/>
    <lineage>
        <taxon>Bacteria</taxon>
        <taxon>Pseudomonadati</taxon>
        <taxon>Myxococcota</taxon>
        <taxon>Myxococcia</taxon>
        <taxon>Myxococcales</taxon>
        <taxon>Cystobacterineae</taxon>
        <taxon>Archangiaceae</taxon>
        <taxon>Archangium</taxon>
    </lineage>
</organism>
<evidence type="ECO:0008006" key="3">
    <source>
        <dbReference type="Google" id="ProtNLM"/>
    </source>
</evidence>
<keyword evidence="2" id="KW-1185">Reference proteome</keyword>
<accession>A0ABX9K6T2</accession>
<evidence type="ECO:0000313" key="2">
    <source>
        <dbReference type="Proteomes" id="UP000256345"/>
    </source>
</evidence>
<gene>
    <name evidence="1" type="ORF">ATI61_103157</name>
</gene>
<dbReference type="PROSITE" id="PS51257">
    <property type="entry name" value="PROKAR_LIPOPROTEIN"/>
    <property type="match status" value="1"/>
</dbReference>
<name>A0ABX9K6T2_9BACT</name>
<sequence>MRHHAVCLFLLGFMGCGLPKTPRAEAEALLHFPLPLSASDIQVEDGATDILMTHKLVSFTFSASELAAVMSRLPCAPSATGWLGHLSTLDPVGPGEQVCQSGKYNDFEAVKLSPRNGARVQVVFEKFVDVDF</sequence>
<proteinExistence type="predicted"/>
<reference evidence="1 2" key="1">
    <citation type="submission" date="2018-08" db="EMBL/GenBank/DDBJ databases">
        <title>Genomic Encyclopedia of Archaeal and Bacterial Type Strains, Phase II (KMG-II): from individual species to whole genera.</title>
        <authorList>
            <person name="Goeker M."/>
        </authorList>
    </citation>
    <scope>NUCLEOTIDE SEQUENCE [LARGE SCALE GENOMIC DNA]</scope>
    <source>
        <strain evidence="1 2">DSM 2261</strain>
    </source>
</reference>
<dbReference type="Proteomes" id="UP000256345">
    <property type="component" value="Unassembled WGS sequence"/>
</dbReference>
<protein>
    <recommendedName>
        <fullName evidence="3">Lipoprotein</fullName>
    </recommendedName>
</protein>
<evidence type="ECO:0000313" key="1">
    <source>
        <dbReference type="EMBL" id="REG34264.1"/>
    </source>
</evidence>
<comment type="caution">
    <text evidence="1">The sequence shown here is derived from an EMBL/GenBank/DDBJ whole genome shotgun (WGS) entry which is preliminary data.</text>
</comment>